<gene>
    <name evidence="1" type="ORF">HPB47_024351</name>
</gene>
<keyword evidence="2" id="KW-1185">Reference proteome</keyword>
<reference evidence="1 2" key="1">
    <citation type="journal article" date="2020" name="Cell">
        <title>Large-Scale Comparative Analyses of Tick Genomes Elucidate Their Genetic Diversity and Vector Capacities.</title>
        <authorList>
            <consortium name="Tick Genome and Microbiome Consortium (TIGMIC)"/>
            <person name="Jia N."/>
            <person name="Wang J."/>
            <person name="Shi W."/>
            <person name="Du L."/>
            <person name="Sun Y."/>
            <person name="Zhan W."/>
            <person name="Jiang J.F."/>
            <person name="Wang Q."/>
            <person name="Zhang B."/>
            <person name="Ji P."/>
            <person name="Bell-Sakyi L."/>
            <person name="Cui X.M."/>
            <person name="Yuan T.T."/>
            <person name="Jiang B.G."/>
            <person name="Yang W.F."/>
            <person name="Lam T.T."/>
            <person name="Chang Q.C."/>
            <person name="Ding S.J."/>
            <person name="Wang X.J."/>
            <person name="Zhu J.G."/>
            <person name="Ruan X.D."/>
            <person name="Zhao L."/>
            <person name="Wei J.T."/>
            <person name="Ye R.Z."/>
            <person name="Que T.C."/>
            <person name="Du C.H."/>
            <person name="Zhou Y.H."/>
            <person name="Cheng J.X."/>
            <person name="Dai P.F."/>
            <person name="Guo W.B."/>
            <person name="Han X.H."/>
            <person name="Huang E.J."/>
            <person name="Li L.F."/>
            <person name="Wei W."/>
            <person name="Gao Y.C."/>
            <person name="Liu J.Z."/>
            <person name="Shao H.Z."/>
            <person name="Wang X."/>
            <person name="Wang C.C."/>
            <person name="Yang T.C."/>
            <person name="Huo Q.B."/>
            <person name="Li W."/>
            <person name="Chen H.Y."/>
            <person name="Chen S.E."/>
            <person name="Zhou L.G."/>
            <person name="Ni X.B."/>
            <person name="Tian J.H."/>
            <person name="Sheng Y."/>
            <person name="Liu T."/>
            <person name="Pan Y.S."/>
            <person name="Xia L.Y."/>
            <person name="Li J."/>
            <person name="Zhao F."/>
            <person name="Cao W.C."/>
        </authorList>
    </citation>
    <scope>NUCLEOTIDE SEQUENCE [LARGE SCALE GENOMIC DNA]</scope>
    <source>
        <strain evidence="1">Iper-2018</strain>
    </source>
</reference>
<evidence type="ECO:0000313" key="1">
    <source>
        <dbReference type="EMBL" id="KAG0428673.1"/>
    </source>
</evidence>
<organism evidence="1 2">
    <name type="scientific">Ixodes persulcatus</name>
    <name type="common">Taiga tick</name>
    <dbReference type="NCBI Taxonomy" id="34615"/>
    <lineage>
        <taxon>Eukaryota</taxon>
        <taxon>Metazoa</taxon>
        <taxon>Ecdysozoa</taxon>
        <taxon>Arthropoda</taxon>
        <taxon>Chelicerata</taxon>
        <taxon>Arachnida</taxon>
        <taxon>Acari</taxon>
        <taxon>Parasitiformes</taxon>
        <taxon>Ixodida</taxon>
        <taxon>Ixodoidea</taxon>
        <taxon>Ixodidae</taxon>
        <taxon>Ixodinae</taxon>
        <taxon>Ixodes</taxon>
    </lineage>
</organism>
<comment type="caution">
    <text evidence="1">The sequence shown here is derived from an EMBL/GenBank/DDBJ whole genome shotgun (WGS) entry which is preliminary data.</text>
</comment>
<dbReference type="Proteomes" id="UP000805193">
    <property type="component" value="Unassembled WGS sequence"/>
</dbReference>
<proteinExistence type="predicted"/>
<protein>
    <submittedName>
        <fullName evidence="1">Uncharacterized protein</fullName>
    </submittedName>
</protein>
<dbReference type="EMBL" id="JABSTQ010009497">
    <property type="protein sequence ID" value="KAG0428673.1"/>
    <property type="molecule type" value="Genomic_DNA"/>
</dbReference>
<name>A0AC60Q5N5_IXOPE</name>
<evidence type="ECO:0000313" key="2">
    <source>
        <dbReference type="Proteomes" id="UP000805193"/>
    </source>
</evidence>
<accession>A0AC60Q5N5</accession>
<sequence>MLHMMDLAYVNSWLQYGSDKLAQGLSKRSAMDYLDFKLCIAETLISEKAIDIASDDENGADVVPRKRTKELPHEGFRKKDALHLPLKDDLPNAARCRKPGCNMKTRH</sequence>